<evidence type="ECO:0000313" key="4">
    <source>
        <dbReference type="Proteomes" id="UP001180020"/>
    </source>
</evidence>
<dbReference type="AlphaFoldDB" id="A0AAV9E101"/>
<gene>
    <name evidence="3" type="ORF">QJS10_CPA10g00143</name>
</gene>
<name>A0AAV9E101_ACOCL</name>
<proteinExistence type="inferred from homology"/>
<evidence type="ECO:0000256" key="1">
    <source>
        <dbReference type="ARBA" id="ARBA00009856"/>
    </source>
</evidence>
<evidence type="ECO:0000313" key="3">
    <source>
        <dbReference type="EMBL" id="KAK1305918.1"/>
    </source>
</evidence>
<comment type="caution">
    <text evidence="3">The sequence shown here is derived from an EMBL/GenBank/DDBJ whole genome shotgun (WGS) entry which is preliminary data.</text>
</comment>
<dbReference type="GO" id="GO:0005634">
    <property type="term" value="C:nucleus"/>
    <property type="evidence" value="ECO:0007669"/>
    <property type="project" value="TreeGrafter"/>
</dbReference>
<organism evidence="3 4">
    <name type="scientific">Acorus calamus</name>
    <name type="common">Sweet flag</name>
    <dbReference type="NCBI Taxonomy" id="4465"/>
    <lineage>
        <taxon>Eukaryota</taxon>
        <taxon>Viridiplantae</taxon>
        <taxon>Streptophyta</taxon>
        <taxon>Embryophyta</taxon>
        <taxon>Tracheophyta</taxon>
        <taxon>Spermatophyta</taxon>
        <taxon>Magnoliopsida</taxon>
        <taxon>Liliopsida</taxon>
        <taxon>Acoraceae</taxon>
        <taxon>Acorus</taxon>
    </lineage>
</organism>
<dbReference type="InterPro" id="IPR040044">
    <property type="entry name" value="SRR1L"/>
</dbReference>
<dbReference type="Proteomes" id="UP001180020">
    <property type="component" value="Unassembled WGS sequence"/>
</dbReference>
<evidence type="ECO:0000259" key="2">
    <source>
        <dbReference type="Pfam" id="PF07985"/>
    </source>
</evidence>
<keyword evidence="4" id="KW-1185">Reference proteome</keyword>
<sequence length="310" mass="35075">MHGDWKAVFPNRQRKFYYPIPIYDSDPKKWTPVDTKTVDPIRESNLHQEMLNSLKRVRSSKFYLRFLHTLQTSPPIQRFLNNLLSIQDESTTTMVFDPVLSLTECNVMTSFGCDVLSFNEHCKRAVKAPTLFFMPHCPSWMYDYLLRANWTSASQLNMVAVLGNRFRKYATKAKVVDLGGAAVGGVGGGGGGAEVRAGEAVRAMKAVVNEVLDRVWYGYQVGPCLKEAGEVLVTEVRMVGPLTRRGGGGGDEEEFHRAFSDLTWHSFEVEDDMALVELPPPRDQEDSFCDLIDDCRSVLYRNDYEGLSFY</sequence>
<reference evidence="3" key="2">
    <citation type="submission" date="2023-06" db="EMBL/GenBank/DDBJ databases">
        <authorList>
            <person name="Ma L."/>
            <person name="Liu K.-W."/>
            <person name="Li Z."/>
            <person name="Hsiao Y.-Y."/>
            <person name="Qi Y."/>
            <person name="Fu T."/>
            <person name="Tang G."/>
            <person name="Zhang D."/>
            <person name="Sun W.-H."/>
            <person name="Liu D.-K."/>
            <person name="Li Y."/>
            <person name="Chen G.-Z."/>
            <person name="Liu X.-D."/>
            <person name="Liao X.-Y."/>
            <person name="Jiang Y.-T."/>
            <person name="Yu X."/>
            <person name="Hao Y."/>
            <person name="Huang J."/>
            <person name="Zhao X.-W."/>
            <person name="Ke S."/>
            <person name="Chen Y.-Y."/>
            <person name="Wu W.-L."/>
            <person name="Hsu J.-L."/>
            <person name="Lin Y.-F."/>
            <person name="Huang M.-D."/>
            <person name="Li C.-Y."/>
            <person name="Huang L."/>
            <person name="Wang Z.-W."/>
            <person name="Zhao X."/>
            <person name="Zhong W.-Y."/>
            <person name="Peng D.-H."/>
            <person name="Ahmad S."/>
            <person name="Lan S."/>
            <person name="Zhang J.-S."/>
            <person name="Tsai W.-C."/>
            <person name="Van De Peer Y."/>
            <person name="Liu Z.-J."/>
        </authorList>
    </citation>
    <scope>NUCLEOTIDE SEQUENCE</scope>
    <source>
        <strain evidence="3">CP</strain>
        <tissue evidence="3">Leaves</tissue>
    </source>
</reference>
<dbReference type="GO" id="GO:0005737">
    <property type="term" value="C:cytoplasm"/>
    <property type="evidence" value="ECO:0007669"/>
    <property type="project" value="TreeGrafter"/>
</dbReference>
<dbReference type="InterPro" id="IPR012942">
    <property type="entry name" value="SRR1-like"/>
</dbReference>
<dbReference type="Pfam" id="PF07985">
    <property type="entry name" value="SRR1"/>
    <property type="match status" value="1"/>
</dbReference>
<reference evidence="3" key="1">
    <citation type="journal article" date="2023" name="Nat. Commun.">
        <title>Diploid and tetraploid genomes of Acorus and the evolution of monocots.</title>
        <authorList>
            <person name="Ma L."/>
            <person name="Liu K.W."/>
            <person name="Li Z."/>
            <person name="Hsiao Y.Y."/>
            <person name="Qi Y."/>
            <person name="Fu T."/>
            <person name="Tang G.D."/>
            <person name="Zhang D."/>
            <person name="Sun W.H."/>
            <person name="Liu D.K."/>
            <person name="Li Y."/>
            <person name="Chen G.Z."/>
            <person name="Liu X.D."/>
            <person name="Liao X.Y."/>
            <person name="Jiang Y.T."/>
            <person name="Yu X."/>
            <person name="Hao Y."/>
            <person name="Huang J."/>
            <person name="Zhao X.W."/>
            <person name="Ke S."/>
            <person name="Chen Y.Y."/>
            <person name="Wu W.L."/>
            <person name="Hsu J.L."/>
            <person name="Lin Y.F."/>
            <person name="Huang M.D."/>
            <person name="Li C.Y."/>
            <person name="Huang L."/>
            <person name="Wang Z.W."/>
            <person name="Zhao X."/>
            <person name="Zhong W.Y."/>
            <person name="Peng D.H."/>
            <person name="Ahmad S."/>
            <person name="Lan S."/>
            <person name="Zhang J.S."/>
            <person name="Tsai W.C."/>
            <person name="Van de Peer Y."/>
            <person name="Liu Z.J."/>
        </authorList>
    </citation>
    <scope>NUCLEOTIDE SEQUENCE</scope>
    <source>
        <strain evidence="3">CP</strain>
    </source>
</reference>
<protein>
    <recommendedName>
        <fullName evidence="2">SRR1-like domain-containing protein</fullName>
    </recommendedName>
</protein>
<feature type="domain" description="SRR1-like" evidence="2">
    <location>
        <begin position="85"/>
        <end position="265"/>
    </location>
</feature>
<dbReference type="PANTHER" id="PTHR28626">
    <property type="entry name" value="SRR1-LIKE PROTEIN"/>
    <property type="match status" value="1"/>
</dbReference>
<accession>A0AAV9E101</accession>
<dbReference type="EMBL" id="JAUJYO010000010">
    <property type="protein sequence ID" value="KAK1305918.1"/>
    <property type="molecule type" value="Genomic_DNA"/>
</dbReference>
<comment type="similarity">
    <text evidence="1">Belongs to the SRR1 family.</text>
</comment>
<dbReference type="PANTHER" id="PTHR28626:SF3">
    <property type="entry name" value="SRR1-LIKE PROTEIN"/>
    <property type="match status" value="1"/>
</dbReference>